<comment type="catalytic activity">
    <reaction evidence="12">
        <text>L-isoleucine + 2-oxoglutarate = (S)-3-methyl-2-oxopentanoate + L-glutamate</text>
        <dbReference type="Rhea" id="RHEA:24801"/>
        <dbReference type="ChEBI" id="CHEBI:16810"/>
        <dbReference type="ChEBI" id="CHEBI:29985"/>
        <dbReference type="ChEBI" id="CHEBI:35146"/>
        <dbReference type="ChEBI" id="CHEBI:58045"/>
        <dbReference type="EC" id="2.6.1.42"/>
    </reaction>
</comment>
<evidence type="ECO:0000256" key="9">
    <source>
        <dbReference type="ARBA" id="ARBA00022898"/>
    </source>
</evidence>
<comment type="cofactor">
    <cofactor evidence="1">
        <name>pyridoxal 5'-phosphate</name>
        <dbReference type="ChEBI" id="CHEBI:597326"/>
    </cofactor>
</comment>
<gene>
    <name evidence="14" type="ORF">HNP71_001101</name>
</gene>
<evidence type="ECO:0000256" key="4">
    <source>
        <dbReference type="ARBA" id="ARBA00004931"/>
    </source>
</evidence>
<keyword evidence="10" id="KW-0028">Amino-acid biosynthesis</keyword>
<dbReference type="Gene3D" id="3.20.10.10">
    <property type="entry name" value="D-amino Acid Aminotransferase, subunit A, domain 2"/>
    <property type="match status" value="1"/>
</dbReference>
<reference evidence="14 15" key="1">
    <citation type="submission" date="2020-08" db="EMBL/GenBank/DDBJ databases">
        <title>Genomic Encyclopedia of Type Strains, Phase IV (KMG-IV): sequencing the most valuable type-strain genomes for metagenomic binning, comparative biology and taxonomic classification.</title>
        <authorList>
            <person name="Goeker M."/>
        </authorList>
    </citation>
    <scope>NUCLEOTIDE SEQUENCE [LARGE SCALE GENOMIC DNA]</scope>
    <source>
        <strain evidence="14 15">DSM 27026</strain>
    </source>
</reference>
<dbReference type="AlphaFoldDB" id="A0A840VN20"/>
<dbReference type="EC" id="2.6.1.42" evidence="7"/>
<evidence type="ECO:0000256" key="10">
    <source>
        <dbReference type="ARBA" id="ARBA00023304"/>
    </source>
</evidence>
<evidence type="ECO:0000256" key="5">
    <source>
        <dbReference type="ARBA" id="ARBA00005072"/>
    </source>
</evidence>
<evidence type="ECO:0000256" key="11">
    <source>
        <dbReference type="ARBA" id="ARBA00048212"/>
    </source>
</evidence>
<proteinExistence type="inferred from homology"/>
<dbReference type="InterPro" id="IPR001544">
    <property type="entry name" value="Aminotrans_IV"/>
</dbReference>
<dbReference type="RefSeq" id="WP_183265871.1">
    <property type="nucleotide sequence ID" value="NZ_JACHFJ010000003.1"/>
</dbReference>
<dbReference type="CDD" id="cd01558">
    <property type="entry name" value="D-AAT_like"/>
    <property type="match status" value="1"/>
</dbReference>
<dbReference type="FunFam" id="3.20.10.10:FF:000002">
    <property type="entry name" value="D-alanine aminotransferase"/>
    <property type="match status" value="1"/>
</dbReference>
<comment type="pathway">
    <text evidence="3">Amino-acid biosynthesis; L-isoleucine biosynthesis; L-isoleucine from 2-oxobutanoate: step 4/4.</text>
</comment>
<dbReference type="NCBIfam" id="NF005209">
    <property type="entry name" value="PRK06680.1"/>
    <property type="match status" value="1"/>
</dbReference>
<dbReference type="InterPro" id="IPR036038">
    <property type="entry name" value="Aminotransferase-like"/>
</dbReference>
<comment type="pathway">
    <text evidence="4">Amino-acid biosynthesis; L-valine biosynthesis; L-valine from pyruvate: step 4/4.</text>
</comment>
<comment type="caution">
    <text evidence="14">The sequence shown here is derived from an EMBL/GenBank/DDBJ whole genome shotgun (WGS) entry which is preliminary data.</text>
</comment>
<evidence type="ECO:0000256" key="6">
    <source>
        <dbReference type="ARBA" id="ARBA00009320"/>
    </source>
</evidence>
<accession>A0A840VN20</accession>
<keyword evidence="14" id="KW-0808">Transferase</keyword>
<evidence type="ECO:0000256" key="3">
    <source>
        <dbReference type="ARBA" id="ARBA00004824"/>
    </source>
</evidence>
<comment type="pathway">
    <text evidence="5">Amino-acid biosynthesis; L-leucine biosynthesis; L-leucine from 3-methyl-2-oxobutanoate: step 4/4.</text>
</comment>
<evidence type="ECO:0000313" key="15">
    <source>
        <dbReference type="Proteomes" id="UP000553706"/>
    </source>
</evidence>
<evidence type="ECO:0000256" key="1">
    <source>
        <dbReference type="ARBA" id="ARBA00001933"/>
    </source>
</evidence>
<protein>
    <recommendedName>
        <fullName evidence="8">Probable branched-chain-amino-acid aminotransferase</fullName>
        <ecNumber evidence="7">2.6.1.42</ecNumber>
    </recommendedName>
</protein>
<dbReference type="Pfam" id="PF01063">
    <property type="entry name" value="Aminotran_4"/>
    <property type="match status" value="1"/>
</dbReference>
<dbReference type="GO" id="GO:0008652">
    <property type="term" value="P:amino acid biosynthetic process"/>
    <property type="evidence" value="ECO:0007669"/>
    <property type="project" value="UniProtKB-ARBA"/>
</dbReference>
<sequence length="282" mass="31197">MPAIAYVNGRYLPLHQASVNVEDRGYQFGDGIYEVLYVYRGRLVDEALHLQRLARSLGEIELPRPMSAAALRIVIGEVLRRNRIETGLVYMQVTRGVARRDHPIPSPAPRPSLVITARRKPEPPADIADWTAEAITLPDERWGRCDIKSTNLLPNVLARTEAKRAGAYEAILYDTNGNVTEGAASTVWIVTREGTLLTRNLDRHILPGCTRAALVEALQHQGIEFEEREVSLDELCAAREIVLTSATSFVKPVVRLDGKPIGNGGPGATATALFELYLRRLT</sequence>
<comment type="function">
    <text evidence="2">Acts on leucine, isoleucine and valine.</text>
</comment>
<dbReference type="SUPFAM" id="SSF56752">
    <property type="entry name" value="D-aminoacid aminotransferase-like PLP-dependent enzymes"/>
    <property type="match status" value="1"/>
</dbReference>
<dbReference type="InterPro" id="IPR050571">
    <property type="entry name" value="Class-IV_PLP-Dep_Aminotrnsfr"/>
</dbReference>
<dbReference type="GO" id="GO:0004084">
    <property type="term" value="F:branched-chain-amino-acid transaminase activity"/>
    <property type="evidence" value="ECO:0007669"/>
    <property type="project" value="UniProtKB-EC"/>
</dbReference>
<evidence type="ECO:0000256" key="7">
    <source>
        <dbReference type="ARBA" id="ARBA00013053"/>
    </source>
</evidence>
<keyword evidence="10" id="KW-0100">Branched-chain amino acid biosynthesis</keyword>
<evidence type="ECO:0000313" key="14">
    <source>
        <dbReference type="EMBL" id="MBB5372850.1"/>
    </source>
</evidence>
<evidence type="ECO:0000256" key="13">
    <source>
        <dbReference type="ARBA" id="ARBA00049229"/>
    </source>
</evidence>
<comment type="catalytic activity">
    <reaction evidence="13">
        <text>L-leucine + 2-oxoglutarate = 4-methyl-2-oxopentanoate + L-glutamate</text>
        <dbReference type="Rhea" id="RHEA:18321"/>
        <dbReference type="ChEBI" id="CHEBI:16810"/>
        <dbReference type="ChEBI" id="CHEBI:17865"/>
        <dbReference type="ChEBI" id="CHEBI:29985"/>
        <dbReference type="ChEBI" id="CHEBI:57427"/>
        <dbReference type="EC" id="2.6.1.42"/>
    </reaction>
</comment>
<dbReference type="InterPro" id="IPR043131">
    <property type="entry name" value="BCAT-like_N"/>
</dbReference>
<dbReference type="Proteomes" id="UP000553706">
    <property type="component" value="Unassembled WGS sequence"/>
</dbReference>
<name>A0A840VN20_9PROT</name>
<organism evidence="14 15">
    <name type="scientific">Acidocella aromatica</name>
    <dbReference type="NCBI Taxonomy" id="1303579"/>
    <lineage>
        <taxon>Bacteria</taxon>
        <taxon>Pseudomonadati</taxon>
        <taxon>Pseudomonadota</taxon>
        <taxon>Alphaproteobacteria</taxon>
        <taxon>Acetobacterales</taxon>
        <taxon>Acidocellaceae</taxon>
        <taxon>Acidocella</taxon>
    </lineage>
</organism>
<comment type="catalytic activity">
    <reaction evidence="11">
        <text>L-valine + 2-oxoglutarate = 3-methyl-2-oxobutanoate + L-glutamate</text>
        <dbReference type="Rhea" id="RHEA:24813"/>
        <dbReference type="ChEBI" id="CHEBI:11851"/>
        <dbReference type="ChEBI" id="CHEBI:16810"/>
        <dbReference type="ChEBI" id="CHEBI:29985"/>
        <dbReference type="ChEBI" id="CHEBI:57762"/>
        <dbReference type="EC" id="2.6.1.42"/>
    </reaction>
</comment>
<dbReference type="EMBL" id="JACHFJ010000003">
    <property type="protein sequence ID" value="MBB5372850.1"/>
    <property type="molecule type" value="Genomic_DNA"/>
</dbReference>
<keyword evidence="15" id="KW-1185">Reference proteome</keyword>
<evidence type="ECO:0000256" key="8">
    <source>
        <dbReference type="ARBA" id="ARBA00014472"/>
    </source>
</evidence>
<dbReference type="PANTHER" id="PTHR42743">
    <property type="entry name" value="AMINO-ACID AMINOTRANSFERASE"/>
    <property type="match status" value="1"/>
</dbReference>
<dbReference type="GO" id="GO:0005829">
    <property type="term" value="C:cytosol"/>
    <property type="evidence" value="ECO:0007669"/>
    <property type="project" value="TreeGrafter"/>
</dbReference>
<comment type="similarity">
    <text evidence="6">Belongs to the class-IV pyridoxal-phosphate-dependent aminotransferase family.</text>
</comment>
<keyword evidence="14" id="KW-0032">Aminotransferase</keyword>
<dbReference type="Gene3D" id="3.30.470.10">
    <property type="match status" value="1"/>
</dbReference>
<dbReference type="PANTHER" id="PTHR42743:SF11">
    <property type="entry name" value="AMINODEOXYCHORISMATE LYASE"/>
    <property type="match status" value="1"/>
</dbReference>
<evidence type="ECO:0000256" key="2">
    <source>
        <dbReference type="ARBA" id="ARBA00003109"/>
    </source>
</evidence>
<dbReference type="GO" id="GO:0009082">
    <property type="term" value="P:branched-chain amino acid biosynthetic process"/>
    <property type="evidence" value="ECO:0007669"/>
    <property type="project" value="UniProtKB-KW"/>
</dbReference>
<keyword evidence="9" id="KW-0663">Pyridoxal phosphate</keyword>
<evidence type="ECO:0000256" key="12">
    <source>
        <dbReference type="ARBA" id="ARBA00048798"/>
    </source>
</evidence>
<dbReference type="InterPro" id="IPR043132">
    <property type="entry name" value="BCAT-like_C"/>
</dbReference>